<evidence type="ECO:0000256" key="5">
    <source>
        <dbReference type="ARBA" id="ARBA00022605"/>
    </source>
</evidence>
<dbReference type="InterPro" id="IPR011650">
    <property type="entry name" value="Peptidase_M20_dimer"/>
</dbReference>
<keyword evidence="5" id="KW-0028">Amino-acid biosynthesis</keyword>
<feature type="domain" description="Peptidase M20 dimerisation" evidence="10">
    <location>
        <begin position="171"/>
        <end position="281"/>
    </location>
</feature>
<dbReference type="PANTHER" id="PTHR43808:SF31">
    <property type="entry name" value="N-ACETYL-L-CITRULLINE DEACETYLASE"/>
    <property type="match status" value="1"/>
</dbReference>
<dbReference type="RefSeq" id="WP_054539062.1">
    <property type="nucleotide sequence ID" value="NZ_JACIEQ010000014.1"/>
</dbReference>
<keyword evidence="7 11" id="KW-0378">Hydrolase</keyword>
<evidence type="ECO:0000256" key="8">
    <source>
        <dbReference type="ARBA" id="ARBA00022833"/>
    </source>
</evidence>
<dbReference type="NCBIfam" id="TIGR01892">
    <property type="entry name" value="AcOrn-deacetyl"/>
    <property type="match status" value="1"/>
</dbReference>
<accession>A0A840CCX4</accession>
<dbReference type="EC" id="3.5.1.16" evidence="11"/>
<keyword evidence="12" id="KW-1185">Reference proteome</keyword>
<dbReference type="InterPro" id="IPR010169">
    <property type="entry name" value="AcOrn-deacetyl"/>
</dbReference>
<dbReference type="PROSITE" id="PS00759">
    <property type="entry name" value="ARGE_DAPE_CPG2_2"/>
    <property type="match status" value="1"/>
</dbReference>
<dbReference type="Pfam" id="PF07687">
    <property type="entry name" value="M20_dimer"/>
    <property type="match status" value="1"/>
</dbReference>
<keyword evidence="6" id="KW-0479">Metal-binding</keyword>
<dbReference type="SUPFAM" id="SSF55031">
    <property type="entry name" value="Bacterial exopeptidase dimerisation domain"/>
    <property type="match status" value="1"/>
</dbReference>
<comment type="caution">
    <text evidence="11">The sequence shown here is derived from an EMBL/GenBank/DDBJ whole genome shotgun (WGS) entry which is preliminary data.</text>
</comment>
<sequence>MTRTLDHLEALVAIPSVFTAPDYIAITDYCEKILTGAGARCHRVESHRTGRAGLFASMGPGGPGGVMLSGHLDVVPVDGQAWTGDPFTLTRRDGRAYGRGTTDMKGFVACALALAERAAGSSLAAPLKFALSFDEEDGCLGIFEMMPSLAPTIAPPALCLVGEPTQMRLVTGHKGKVSHRLTCHGTAGHSARAPHHLNAMHLAADALALLRAEQDRLASQETRDPAFDVPYTTIHAGILRAGTALNIVPDRAELTFEIRHLATTDPDELRDRFHAQLAAHLGRLSESFAAADATLAETNRYPGLDAAADSPMAALLIGFGARFPASKVDFGTEAGVFAAHGIPTYVCGPGSMEQGHKADEFIELSQLSLCDAMLDRALDWLATG</sequence>
<organism evidence="11 12">
    <name type="scientific">Actibacterium naphthalenivorans</name>
    <dbReference type="NCBI Taxonomy" id="1614693"/>
    <lineage>
        <taxon>Bacteria</taxon>
        <taxon>Pseudomonadati</taxon>
        <taxon>Pseudomonadota</taxon>
        <taxon>Alphaproteobacteria</taxon>
        <taxon>Rhodobacterales</taxon>
        <taxon>Roseobacteraceae</taxon>
        <taxon>Actibacterium</taxon>
    </lineage>
</organism>
<evidence type="ECO:0000256" key="2">
    <source>
        <dbReference type="ARBA" id="ARBA00005691"/>
    </source>
</evidence>
<dbReference type="NCBIfam" id="NF005710">
    <property type="entry name" value="PRK07522.1"/>
    <property type="match status" value="1"/>
</dbReference>
<evidence type="ECO:0000256" key="6">
    <source>
        <dbReference type="ARBA" id="ARBA00022723"/>
    </source>
</evidence>
<evidence type="ECO:0000259" key="10">
    <source>
        <dbReference type="Pfam" id="PF07687"/>
    </source>
</evidence>
<comment type="cofactor">
    <cofactor evidence="1">
        <name>Zn(2+)</name>
        <dbReference type="ChEBI" id="CHEBI:29105"/>
    </cofactor>
</comment>
<dbReference type="EMBL" id="JACIEQ010000014">
    <property type="protein sequence ID" value="MBB4023914.1"/>
    <property type="molecule type" value="Genomic_DNA"/>
</dbReference>
<reference evidence="11" key="1">
    <citation type="submission" date="2020-08" db="EMBL/GenBank/DDBJ databases">
        <title>Genomic Encyclopedia of Type Strains, Phase IV (KMG-IV): sequencing the most valuable type-strain genomes for metagenomic binning, comparative biology and taxonomic classification.</title>
        <authorList>
            <person name="Goeker M."/>
        </authorList>
    </citation>
    <scope>NUCLEOTIDE SEQUENCE [LARGE SCALE GENOMIC DNA]</scope>
    <source>
        <strain evidence="11">DSM 105040</strain>
    </source>
</reference>
<dbReference type="PROSITE" id="PS00758">
    <property type="entry name" value="ARGE_DAPE_CPG2_1"/>
    <property type="match status" value="1"/>
</dbReference>
<dbReference type="InterPro" id="IPR036264">
    <property type="entry name" value="Bact_exopeptidase_dim_dom"/>
</dbReference>
<protein>
    <submittedName>
        <fullName evidence="11">Acetylornithine deacetylase</fullName>
        <ecNumber evidence="11">3.5.1.16</ecNumber>
    </submittedName>
</protein>
<evidence type="ECO:0000256" key="1">
    <source>
        <dbReference type="ARBA" id="ARBA00001947"/>
    </source>
</evidence>
<proteinExistence type="inferred from homology"/>
<evidence type="ECO:0000256" key="7">
    <source>
        <dbReference type="ARBA" id="ARBA00022801"/>
    </source>
</evidence>
<dbReference type="Pfam" id="PF01546">
    <property type="entry name" value="Peptidase_M20"/>
    <property type="match status" value="1"/>
</dbReference>
<gene>
    <name evidence="11" type="ORF">GGR17_003754</name>
</gene>
<dbReference type="GO" id="GO:0008777">
    <property type="term" value="F:acetylornithine deacetylase activity"/>
    <property type="evidence" value="ECO:0007669"/>
    <property type="project" value="UniProtKB-EC"/>
</dbReference>
<dbReference type="InterPro" id="IPR001261">
    <property type="entry name" value="ArgE/DapE_CS"/>
</dbReference>
<keyword evidence="3" id="KW-0963">Cytoplasm</keyword>
<dbReference type="PANTHER" id="PTHR43808">
    <property type="entry name" value="ACETYLORNITHINE DEACETYLASE"/>
    <property type="match status" value="1"/>
</dbReference>
<keyword evidence="4" id="KW-0055">Arginine biosynthesis</keyword>
<dbReference type="CDD" id="cd03894">
    <property type="entry name" value="M20_ArgE"/>
    <property type="match status" value="1"/>
</dbReference>
<evidence type="ECO:0000256" key="9">
    <source>
        <dbReference type="ARBA" id="ARBA00023285"/>
    </source>
</evidence>
<name>A0A840CCX4_9RHOB</name>
<dbReference type="Gene3D" id="3.30.70.360">
    <property type="match status" value="1"/>
</dbReference>
<dbReference type="SUPFAM" id="SSF53187">
    <property type="entry name" value="Zn-dependent exopeptidases"/>
    <property type="match status" value="1"/>
</dbReference>
<dbReference type="Gene3D" id="3.40.630.10">
    <property type="entry name" value="Zn peptidases"/>
    <property type="match status" value="1"/>
</dbReference>
<keyword evidence="8" id="KW-0862">Zinc</keyword>
<evidence type="ECO:0000313" key="11">
    <source>
        <dbReference type="EMBL" id="MBB4023914.1"/>
    </source>
</evidence>
<dbReference type="GO" id="GO:0006526">
    <property type="term" value="P:L-arginine biosynthetic process"/>
    <property type="evidence" value="ECO:0007669"/>
    <property type="project" value="UniProtKB-KW"/>
</dbReference>
<keyword evidence="9" id="KW-0170">Cobalt</keyword>
<dbReference type="AlphaFoldDB" id="A0A840CCX4"/>
<evidence type="ECO:0000256" key="3">
    <source>
        <dbReference type="ARBA" id="ARBA00022490"/>
    </source>
</evidence>
<comment type="similarity">
    <text evidence="2">Belongs to the peptidase M20A family. ArgE subfamily.</text>
</comment>
<dbReference type="InterPro" id="IPR002933">
    <property type="entry name" value="Peptidase_M20"/>
</dbReference>
<dbReference type="GO" id="GO:0046872">
    <property type="term" value="F:metal ion binding"/>
    <property type="evidence" value="ECO:0007669"/>
    <property type="project" value="UniProtKB-KW"/>
</dbReference>
<evidence type="ECO:0000256" key="4">
    <source>
        <dbReference type="ARBA" id="ARBA00022571"/>
    </source>
</evidence>
<dbReference type="Proteomes" id="UP000585681">
    <property type="component" value="Unassembled WGS sequence"/>
</dbReference>
<evidence type="ECO:0000313" key="12">
    <source>
        <dbReference type="Proteomes" id="UP000585681"/>
    </source>
</evidence>
<dbReference type="InterPro" id="IPR050072">
    <property type="entry name" value="Peptidase_M20A"/>
</dbReference>